<dbReference type="SMART" id="SM00034">
    <property type="entry name" value="CLECT"/>
    <property type="match status" value="1"/>
</dbReference>
<feature type="signal peptide" evidence="1">
    <location>
        <begin position="1"/>
        <end position="22"/>
    </location>
</feature>
<dbReference type="Proteomes" id="UP000887568">
    <property type="component" value="Unplaced"/>
</dbReference>
<dbReference type="GeneID" id="119721392"/>
<protein>
    <recommendedName>
        <fullName evidence="6">C-type lectin domain-containing protein</fullName>
    </recommendedName>
</protein>
<dbReference type="InterPro" id="IPR016187">
    <property type="entry name" value="CTDL_fold"/>
</dbReference>
<evidence type="ECO:0000313" key="5">
    <source>
        <dbReference type="Proteomes" id="UP000887568"/>
    </source>
</evidence>
<evidence type="ECO:0000259" key="2">
    <source>
        <dbReference type="PROSITE" id="PS50041"/>
    </source>
</evidence>
<dbReference type="InterPro" id="IPR001304">
    <property type="entry name" value="C-type_lectin-like"/>
</dbReference>
<dbReference type="Gene3D" id="3.10.100.10">
    <property type="entry name" value="Mannose-Binding Protein A, subunit A"/>
    <property type="match status" value="1"/>
</dbReference>
<evidence type="ECO:0000256" key="1">
    <source>
        <dbReference type="SAM" id="SignalP"/>
    </source>
</evidence>
<evidence type="ECO:0000259" key="3">
    <source>
        <dbReference type="PROSITE" id="PS50948"/>
    </source>
</evidence>
<accession>A0A913Z6Q6</accession>
<feature type="domain" description="Apple" evidence="3">
    <location>
        <begin position="166"/>
        <end position="245"/>
    </location>
</feature>
<keyword evidence="1" id="KW-0732">Signal</keyword>
<name>A0A913Z6Q6_PATMI</name>
<evidence type="ECO:0008006" key="6">
    <source>
        <dbReference type="Google" id="ProtNLM"/>
    </source>
</evidence>
<dbReference type="RefSeq" id="XP_038047384.1">
    <property type="nucleotide sequence ID" value="XM_038191456.1"/>
</dbReference>
<dbReference type="InterPro" id="IPR003609">
    <property type="entry name" value="Pan_app"/>
</dbReference>
<organism evidence="4 5">
    <name type="scientific">Patiria miniata</name>
    <name type="common">Bat star</name>
    <name type="synonym">Asterina miniata</name>
    <dbReference type="NCBI Taxonomy" id="46514"/>
    <lineage>
        <taxon>Eukaryota</taxon>
        <taxon>Metazoa</taxon>
        <taxon>Echinodermata</taxon>
        <taxon>Eleutherozoa</taxon>
        <taxon>Asterozoa</taxon>
        <taxon>Asteroidea</taxon>
        <taxon>Valvatacea</taxon>
        <taxon>Valvatida</taxon>
        <taxon>Asterinidae</taxon>
        <taxon>Patiria</taxon>
    </lineage>
</organism>
<dbReference type="EnsemblMetazoa" id="XM_038191456.1">
    <property type="protein sequence ID" value="XP_038047384.1"/>
    <property type="gene ID" value="LOC119721392"/>
</dbReference>
<dbReference type="Pfam" id="PF00059">
    <property type="entry name" value="Lectin_C"/>
    <property type="match status" value="1"/>
</dbReference>
<feature type="domain" description="C-type lectin" evidence="2">
    <location>
        <begin position="37"/>
        <end position="157"/>
    </location>
</feature>
<sequence length="245" mass="27731">MFKMLYTLINRIKLLIWMTTCADHVIVTACPQGWYQWHNSCYIGLEEKLTWFDAMTTCQRPGGGLFVPNQREEHEFIMKLRDKVFSEFDTRHLWIGCDIVDGNRRCAGRQNANSVYTNWASDGGNDRIGQFCIAKGPYQDGELYLSDCYARKCVMCEMPCVVPSYCASLGTDGRVAPCLHGHEIKNLTVQGVSECGQACWAEPRCRSFNLWQGGPAKTCQLNDVTSNEVSADNLTEQGKCTFFEL</sequence>
<reference evidence="4" key="1">
    <citation type="submission" date="2022-11" db="UniProtKB">
        <authorList>
            <consortium name="EnsemblMetazoa"/>
        </authorList>
    </citation>
    <scope>IDENTIFICATION</scope>
</reference>
<dbReference type="AlphaFoldDB" id="A0A913Z6Q6"/>
<dbReference type="Pfam" id="PF00024">
    <property type="entry name" value="PAN_1"/>
    <property type="match status" value="1"/>
</dbReference>
<dbReference type="OMA" id="WIGCDIV"/>
<feature type="chain" id="PRO_5037502983" description="C-type lectin domain-containing protein" evidence="1">
    <location>
        <begin position="23"/>
        <end position="245"/>
    </location>
</feature>
<evidence type="ECO:0000313" key="4">
    <source>
        <dbReference type="EnsemblMetazoa" id="XP_038047384.1"/>
    </source>
</evidence>
<dbReference type="SUPFAM" id="SSF56436">
    <property type="entry name" value="C-type lectin-like"/>
    <property type="match status" value="1"/>
</dbReference>
<dbReference type="InterPro" id="IPR016186">
    <property type="entry name" value="C-type_lectin-like/link_sf"/>
</dbReference>
<dbReference type="Gene3D" id="3.50.4.10">
    <property type="entry name" value="Hepatocyte Growth Factor"/>
    <property type="match status" value="1"/>
</dbReference>
<dbReference type="OrthoDB" id="2142683at2759"/>
<dbReference type="CDD" id="cd00037">
    <property type="entry name" value="CLECT"/>
    <property type="match status" value="1"/>
</dbReference>
<dbReference type="SUPFAM" id="SSF57414">
    <property type="entry name" value="Hairpin loop containing domain-like"/>
    <property type="match status" value="1"/>
</dbReference>
<dbReference type="PROSITE" id="PS50948">
    <property type="entry name" value="PAN"/>
    <property type="match status" value="1"/>
</dbReference>
<proteinExistence type="predicted"/>
<keyword evidence="5" id="KW-1185">Reference proteome</keyword>
<dbReference type="PROSITE" id="PS50041">
    <property type="entry name" value="C_TYPE_LECTIN_2"/>
    <property type="match status" value="1"/>
</dbReference>